<keyword evidence="3 9" id="KW-0812">Transmembrane</keyword>
<dbReference type="GO" id="GO:0005886">
    <property type="term" value="C:plasma membrane"/>
    <property type="evidence" value="ECO:0007669"/>
    <property type="project" value="UniProtKB-SubCell"/>
</dbReference>
<dbReference type="OrthoDB" id="368621at2"/>
<dbReference type="InterPro" id="IPR009057">
    <property type="entry name" value="Homeodomain-like_sf"/>
</dbReference>
<keyword evidence="6" id="KW-0238">DNA-binding</keyword>
<keyword evidence="5" id="KW-0805">Transcription regulation</keyword>
<dbReference type="Gene3D" id="1.10.10.60">
    <property type="entry name" value="Homeodomain-like"/>
    <property type="match status" value="2"/>
</dbReference>
<evidence type="ECO:0000256" key="4">
    <source>
        <dbReference type="ARBA" id="ARBA00022989"/>
    </source>
</evidence>
<dbReference type="SMART" id="SM00342">
    <property type="entry name" value="HTH_ARAC"/>
    <property type="match status" value="1"/>
</dbReference>
<evidence type="ECO:0000313" key="11">
    <source>
        <dbReference type="EMBL" id="TDF97484.1"/>
    </source>
</evidence>
<dbReference type="GO" id="GO:0043565">
    <property type="term" value="F:sequence-specific DNA binding"/>
    <property type="evidence" value="ECO:0007669"/>
    <property type="project" value="InterPro"/>
</dbReference>
<accession>A0A4V2ZTL2</accession>
<evidence type="ECO:0000256" key="2">
    <source>
        <dbReference type="ARBA" id="ARBA00022475"/>
    </source>
</evidence>
<evidence type="ECO:0000259" key="10">
    <source>
        <dbReference type="PROSITE" id="PS01124"/>
    </source>
</evidence>
<evidence type="ECO:0000256" key="1">
    <source>
        <dbReference type="ARBA" id="ARBA00004651"/>
    </source>
</evidence>
<proteinExistence type="predicted"/>
<keyword evidence="2" id="KW-1003">Cell membrane</keyword>
<dbReference type="InterPro" id="IPR041522">
    <property type="entry name" value="CdaR_GGDEF"/>
</dbReference>
<keyword evidence="8" id="KW-0804">Transcription</keyword>
<evidence type="ECO:0000256" key="5">
    <source>
        <dbReference type="ARBA" id="ARBA00023015"/>
    </source>
</evidence>
<comment type="subcellular location">
    <subcellularLocation>
        <location evidence="1">Cell membrane</location>
        <topology evidence="1">Multi-pass membrane protein</topology>
    </subcellularLocation>
</comment>
<dbReference type="EMBL" id="SMRT01000005">
    <property type="protein sequence ID" value="TDF97484.1"/>
    <property type="molecule type" value="Genomic_DNA"/>
</dbReference>
<comment type="caution">
    <text evidence="11">The sequence shown here is derived from an EMBL/GenBank/DDBJ whole genome shotgun (WGS) entry which is preliminary data.</text>
</comment>
<protein>
    <submittedName>
        <fullName evidence="11">Helix-turn-helix domain-containing protein</fullName>
    </submittedName>
</protein>
<dbReference type="AlphaFoldDB" id="A0A4V2ZTL2"/>
<dbReference type="PANTHER" id="PTHR43280:SF2">
    <property type="entry name" value="HTH-TYPE TRANSCRIPTIONAL REGULATOR EXSA"/>
    <property type="match status" value="1"/>
</dbReference>
<dbReference type="PROSITE" id="PS00041">
    <property type="entry name" value="HTH_ARAC_FAMILY_1"/>
    <property type="match status" value="1"/>
</dbReference>
<sequence length="805" mass="92270">MRKRPGLSKKEYAFIPLEEDVMKKSVGTGKKALILRFSIPYLLLLFVPLSMGLLTYNKSVALLGKEIETANISMLEQSKNMLDARMNEIAQIVRELKENPKIVHLQQLHKVMEGSSVYHVVETTTSLYHYSLSNNFIMDYFIVLKNSGVVLNERTAYPLQEFYNFYQFGQLTAEEWQNDYLNRFYNNAYLPTVTMVSEGKEHSVIPVIQTLGQPNNIQGAIMILLDSSKVESLLRDLHTGEGGFAYIADDNGHIITAYPHNNREYKLADALLSGERGSFETEIAGQNMVVTYNKSPKFKWTHVVAQPAQIVKENMYSYKRWTQTVMVVSLLLGAAGAILMAYRNSRPVKRLIQTIGERIGVEQSPVHDAFGMIQAGLTKLIDNNDVLHRTNAGLVERMREQASFLRFSLYERLLKGQIRSREQLDVLLQHAEVGITGDLYTVVIFDLHHYGQGLGMSTDAMKEMDVKKIAVKETIALAYGKQAHLHENEDQQIVFIVTAEGSGGDLRRQLAELLSRIQTGLISKFRLKTVIAVGDMADSLMDLPRCYEQAKQALTGHVWELDNQILWYESLPKDMLSYFYPADQEIKLINFAKAGDKEEIRNMLEELHRVNFETRQLPFYMIQMLIYDMWGTVLKLFEQVDILQDTVAEHIRLLGKEVRSVEDALHHYHAIYLYYEHVCDEMNSKKKSSNDRLIQEIKLYLDNEFKNTDLSLTLLSEKFMISEAYLSQFFKEQLGINFSDYLESRRLGYACKKLLATRQTINQISLDAGYNSANSFFKAFKRVHGMSPTEFRKHAAIASRKSFTP</sequence>
<dbReference type="InterPro" id="IPR020449">
    <property type="entry name" value="Tscrpt_reg_AraC-type_HTH"/>
</dbReference>
<feature type="transmembrane region" description="Helical" evidence="9">
    <location>
        <begin position="33"/>
        <end position="56"/>
    </location>
</feature>
<feature type="domain" description="HTH araC/xylS-type" evidence="10">
    <location>
        <begin position="695"/>
        <end position="794"/>
    </location>
</feature>
<dbReference type="Gene3D" id="3.30.450.20">
    <property type="entry name" value="PAS domain"/>
    <property type="match status" value="1"/>
</dbReference>
<evidence type="ECO:0000256" key="3">
    <source>
        <dbReference type="ARBA" id="ARBA00022692"/>
    </source>
</evidence>
<evidence type="ECO:0000313" key="12">
    <source>
        <dbReference type="Proteomes" id="UP000295636"/>
    </source>
</evidence>
<dbReference type="Proteomes" id="UP000295636">
    <property type="component" value="Unassembled WGS sequence"/>
</dbReference>
<keyword evidence="7 9" id="KW-0472">Membrane</keyword>
<keyword evidence="4 9" id="KW-1133">Transmembrane helix</keyword>
<organism evidence="11 12">
    <name type="scientific">Paenibacillus piri</name>
    <dbReference type="NCBI Taxonomy" id="2547395"/>
    <lineage>
        <taxon>Bacteria</taxon>
        <taxon>Bacillati</taxon>
        <taxon>Bacillota</taxon>
        <taxon>Bacilli</taxon>
        <taxon>Bacillales</taxon>
        <taxon>Paenibacillaceae</taxon>
        <taxon>Paenibacillus</taxon>
    </lineage>
</organism>
<dbReference type="PRINTS" id="PR00032">
    <property type="entry name" value="HTHARAC"/>
</dbReference>
<evidence type="ECO:0000256" key="7">
    <source>
        <dbReference type="ARBA" id="ARBA00023136"/>
    </source>
</evidence>
<dbReference type="Pfam" id="PF12833">
    <property type="entry name" value="HTH_18"/>
    <property type="match status" value="1"/>
</dbReference>
<dbReference type="InterPro" id="IPR033479">
    <property type="entry name" value="dCache_1"/>
</dbReference>
<dbReference type="PANTHER" id="PTHR43280">
    <property type="entry name" value="ARAC-FAMILY TRANSCRIPTIONAL REGULATOR"/>
    <property type="match status" value="1"/>
</dbReference>
<reference evidence="11 12" key="1">
    <citation type="submission" date="2019-03" db="EMBL/GenBank/DDBJ databases">
        <title>This is whole genome sequence of Paenibacillus sp MS74 strain.</title>
        <authorList>
            <person name="Trinh H.N."/>
        </authorList>
    </citation>
    <scope>NUCLEOTIDE SEQUENCE [LARGE SCALE GENOMIC DNA]</scope>
    <source>
        <strain evidence="11 12">MS74</strain>
    </source>
</reference>
<dbReference type="InterPro" id="IPR018062">
    <property type="entry name" value="HTH_AraC-typ_CS"/>
</dbReference>
<name>A0A4V2ZTL2_9BACL</name>
<evidence type="ECO:0000256" key="9">
    <source>
        <dbReference type="SAM" id="Phobius"/>
    </source>
</evidence>
<evidence type="ECO:0000256" key="8">
    <source>
        <dbReference type="ARBA" id="ARBA00023163"/>
    </source>
</evidence>
<dbReference type="Pfam" id="PF17853">
    <property type="entry name" value="GGDEF_2"/>
    <property type="match status" value="1"/>
</dbReference>
<gene>
    <name evidence="11" type="ORF">E1757_12740</name>
</gene>
<dbReference type="CDD" id="cd12912">
    <property type="entry name" value="PDC2_MCP_like"/>
    <property type="match status" value="1"/>
</dbReference>
<evidence type="ECO:0000256" key="6">
    <source>
        <dbReference type="ARBA" id="ARBA00023125"/>
    </source>
</evidence>
<keyword evidence="12" id="KW-1185">Reference proteome</keyword>
<dbReference type="PROSITE" id="PS01124">
    <property type="entry name" value="HTH_ARAC_FAMILY_2"/>
    <property type="match status" value="1"/>
</dbReference>
<dbReference type="GO" id="GO:0003700">
    <property type="term" value="F:DNA-binding transcription factor activity"/>
    <property type="evidence" value="ECO:0007669"/>
    <property type="project" value="InterPro"/>
</dbReference>
<dbReference type="SUPFAM" id="SSF46689">
    <property type="entry name" value="Homeodomain-like"/>
    <property type="match status" value="1"/>
</dbReference>
<dbReference type="Pfam" id="PF02743">
    <property type="entry name" value="dCache_1"/>
    <property type="match status" value="1"/>
</dbReference>
<dbReference type="InterPro" id="IPR018060">
    <property type="entry name" value="HTH_AraC"/>
</dbReference>